<keyword evidence="5 6" id="KW-0472">Membrane</keyword>
<dbReference type="EMBL" id="CP003065">
    <property type="protein sequence ID" value="AEV70615.1"/>
    <property type="molecule type" value="Genomic_DNA"/>
</dbReference>
<evidence type="ECO:0000256" key="3">
    <source>
        <dbReference type="ARBA" id="ARBA00022692"/>
    </source>
</evidence>
<feature type="transmembrane region" description="Helical" evidence="6">
    <location>
        <begin position="52"/>
        <end position="71"/>
    </location>
</feature>
<dbReference type="InterPro" id="IPR050833">
    <property type="entry name" value="Poly_Biosynth_Transport"/>
</dbReference>
<keyword evidence="2" id="KW-1003">Cell membrane</keyword>
<gene>
    <name evidence="7" type="ordered locus">Clocl_4186</name>
</gene>
<feature type="transmembrane region" description="Helical" evidence="6">
    <location>
        <begin position="83"/>
        <end position="107"/>
    </location>
</feature>
<feature type="transmembrane region" description="Helical" evidence="6">
    <location>
        <begin position="386"/>
        <end position="406"/>
    </location>
</feature>
<name>G8LUG7_ACECE</name>
<evidence type="ECO:0000256" key="2">
    <source>
        <dbReference type="ARBA" id="ARBA00022475"/>
    </source>
</evidence>
<evidence type="ECO:0000256" key="1">
    <source>
        <dbReference type="ARBA" id="ARBA00004651"/>
    </source>
</evidence>
<reference evidence="7 8" key="2">
    <citation type="journal article" date="2012" name="Stand. Genomic Sci.">
        <title>Complete Genome Sequence of Clostridium clariflavum DSM 19732.</title>
        <authorList>
            <person name="Izquierdo J.A."/>
            <person name="Goodwin L."/>
            <person name="Davenport K.W."/>
            <person name="Teshima H."/>
            <person name="Bruce D."/>
            <person name="Detter C."/>
            <person name="Tapia R."/>
            <person name="Han S."/>
            <person name="Land M."/>
            <person name="Hauser L."/>
            <person name="Jeffries C.D."/>
            <person name="Han J."/>
            <person name="Pitluck S."/>
            <person name="Nolan M."/>
            <person name="Chen A."/>
            <person name="Huntemann M."/>
            <person name="Mavromatis K."/>
            <person name="Mikhailova N."/>
            <person name="Liolios K."/>
            <person name="Woyke T."/>
            <person name="Lynd L.R."/>
        </authorList>
    </citation>
    <scope>NUCLEOTIDE SEQUENCE [LARGE SCALE GENOMIC DNA]</scope>
    <source>
        <strain evidence="8">DSM 19732 / NBRC 101661 / EBR45</strain>
    </source>
</reference>
<feature type="transmembrane region" description="Helical" evidence="6">
    <location>
        <begin position="119"/>
        <end position="140"/>
    </location>
</feature>
<dbReference type="AlphaFoldDB" id="G8LUG7"/>
<dbReference type="KEGG" id="ccl:Clocl_4186"/>
<proteinExistence type="predicted"/>
<organism evidence="7 8">
    <name type="scientific">Acetivibrio clariflavus (strain DSM 19732 / NBRC 101661 / EBR45)</name>
    <name type="common">Clostridium clariflavum</name>
    <dbReference type="NCBI Taxonomy" id="720554"/>
    <lineage>
        <taxon>Bacteria</taxon>
        <taxon>Bacillati</taxon>
        <taxon>Bacillota</taxon>
        <taxon>Clostridia</taxon>
        <taxon>Eubacteriales</taxon>
        <taxon>Oscillospiraceae</taxon>
        <taxon>Acetivibrio</taxon>
    </lineage>
</organism>
<feature type="transmembrane region" description="Helical" evidence="6">
    <location>
        <begin position="179"/>
        <end position="198"/>
    </location>
</feature>
<keyword evidence="8" id="KW-1185">Reference proteome</keyword>
<dbReference type="GO" id="GO:0005886">
    <property type="term" value="C:plasma membrane"/>
    <property type="evidence" value="ECO:0007669"/>
    <property type="project" value="UniProtKB-SubCell"/>
</dbReference>
<evidence type="ECO:0000256" key="5">
    <source>
        <dbReference type="ARBA" id="ARBA00023136"/>
    </source>
</evidence>
<evidence type="ECO:0000313" key="7">
    <source>
        <dbReference type="EMBL" id="AEV70615.1"/>
    </source>
</evidence>
<dbReference type="Pfam" id="PF01943">
    <property type="entry name" value="Polysacc_synt"/>
    <property type="match status" value="1"/>
</dbReference>
<feature type="transmembrane region" description="Helical" evidence="6">
    <location>
        <begin position="329"/>
        <end position="349"/>
    </location>
</feature>
<dbReference type="InterPro" id="IPR002797">
    <property type="entry name" value="Polysacc_synth"/>
</dbReference>
<accession>G8LUG7</accession>
<dbReference type="RefSeq" id="WP_014257110.1">
    <property type="nucleotide sequence ID" value="NC_016627.1"/>
</dbReference>
<dbReference type="HOGENOM" id="CLU_022017_7_5_9"/>
<feature type="transmembrane region" description="Helical" evidence="6">
    <location>
        <begin position="441"/>
        <end position="458"/>
    </location>
</feature>
<dbReference type="Proteomes" id="UP000005435">
    <property type="component" value="Chromosome"/>
</dbReference>
<evidence type="ECO:0000256" key="4">
    <source>
        <dbReference type="ARBA" id="ARBA00022989"/>
    </source>
</evidence>
<dbReference type="PANTHER" id="PTHR30250:SF11">
    <property type="entry name" value="O-ANTIGEN TRANSPORTER-RELATED"/>
    <property type="match status" value="1"/>
</dbReference>
<feature type="transmembrane region" description="Helical" evidence="6">
    <location>
        <begin position="152"/>
        <end position="173"/>
    </location>
</feature>
<dbReference type="STRING" id="720554.Clocl_4186"/>
<dbReference type="eggNOG" id="COG2244">
    <property type="taxonomic scope" value="Bacteria"/>
</dbReference>
<dbReference type="PANTHER" id="PTHR30250">
    <property type="entry name" value="PST FAMILY PREDICTED COLANIC ACID TRANSPORTER"/>
    <property type="match status" value="1"/>
</dbReference>
<feature type="transmembrane region" description="Helical" evidence="6">
    <location>
        <begin position="361"/>
        <end position="380"/>
    </location>
</feature>
<keyword evidence="4 6" id="KW-1133">Transmembrane helix</keyword>
<evidence type="ECO:0000313" key="8">
    <source>
        <dbReference type="Proteomes" id="UP000005435"/>
    </source>
</evidence>
<feature type="transmembrane region" description="Helical" evidence="6">
    <location>
        <begin position="418"/>
        <end position="435"/>
    </location>
</feature>
<feature type="transmembrane region" description="Helical" evidence="6">
    <location>
        <begin position="297"/>
        <end position="317"/>
    </location>
</feature>
<evidence type="ECO:0000256" key="6">
    <source>
        <dbReference type="SAM" id="Phobius"/>
    </source>
</evidence>
<sequence>MGVSDTSFIKSIFKFSISSWVNFFISILSVIITTRIFSPEMYGSINMYNSASSLFMGIICLGLDSGFLRFYNEPPKGYDEKQLMAKCMSLPVLFLLGIIVFVVPFFYKDISVLLFGKVSLLAVILLCINTMSLAILNFFSIAYRISNDARRYTIQSILVQFFTKIFVITAALFNPKLETVIIFNTIGVFVLSIIYFKIQKKSVLPSKINWSMQGFSEVFKYAIFSWPTVILIYLNSFFPQMIIKNNLGDYELGIYSSTAFFVGALGVVLNGFKTYWASFMYANYKTERSKIIKIHDYVVLLVVFILSFFIVFQNLLYGLIGIKFHQSRYFFTLVLVYPLFNLISETTSYGISIAKKSQTTLGIFLLSTAVNLVFGCIFVNCFGTVGVAIASMLSAFVQLVISTIIGQKYYRTIKDPRRTFISILLILVLACSNYFFAEEYIFELFAVFILNAIIIIGYRQELSDIISLSTAFINKYKRPKV</sequence>
<protein>
    <submittedName>
        <fullName evidence="7">Membrane protein involved in the export of O-antigen and teichoic acid</fullName>
    </submittedName>
</protein>
<feature type="transmembrane region" description="Helical" evidence="6">
    <location>
        <begin position="218"/>
        <end position="234"/>
    </location>
</feature>
<keyword evidence="3 6" id="KW-0812">Transmembrane</keyword>
<dbReference type="OrthoDB" id="6017905at2"/>
<comment type="subcellular location">
    <subcellularLocation>
        <location evidence="1">Cell membrane</location>
        <topology evidence="1">Multi-pass membrane protein</topology>
    </subcellularLocation>
</comment>
<feature type="transmembrane region" description="Helical" evidence="6">
    <location>
        <begin position="12"/>
        <end position="32"/>
    </location>
</feature>
<feature type="transmembrane region" description="Helical" evidence="6">
    <location>
        <begin position="254"/>
        <end position="276"/>
    </location>
</feature>
<reference evidence="8" key="1">
    <citation type="submission" date="2011-12" db="EMBL/GenBank/DDBJ databases">
        <title>Complete sequence of Clostridium clariflavum DSM 19732.</title>
        <authorList>
            <consortium name="US DOE Joint Genome Institute"/>
            <person name="Lucas S."/>
            <person name="Han J."/>
            <person name="Lapidus A."/>
            <person name="Cheng J.-F."/>
            <person name="Goodwin L."/>
            <person name="Pitluck S."/>
            <person name="Peters L."/>
            <person name="Teshima H."/>
            <person name="Detter J.C."/>
            <person name="Han C."/>
            <person name="Tapia R."/>
            <person name="Land M."/>
            <person name="Hauser L."/>
            <person name="Kyrpides N."/>
            <person name="Ivanova N."/>
            <person name="Pagani I."/>
            <person name="Kitzmiller T."/>
            <person name="Lynd L."/>
            <person name="Izquierdo J."/>
            <person name="Woyke T."/>
        </authorList>
    </citation>
    <scope>NUCLEOTIDE SEQUENCE [LARGE SCALE GENOMIC DNA]</scope>
    <source>
        <strain evidence="8">DSM 19732 / NBRC 101661 / EBR45</strain>
    </source>
</reference>